<dbReference type="SUPFAM" id="SSF51905">
    <property type="entry name" value="FAD/NAD(P)-binding domain"/>
    <property type="match status" value="1"/>
</dbReference>
<reference evidence="1 2" key="1">
    <citation type="journal article" date="2015" name="Genome Announc.">
        <title>Draft Genome Sequence of Rhodococcus rhodochrous Strain KG-21, a Soil Isolate from Oil Fields of Krishna-Godavari Basin, India.</title>
        <authorList>
            <person name="Dawar C."/>
            <person name="Aggarwal R.K."/>
        </authorList>
    </citation>
    <scope>NUCLEOTIDE SEQUENCE [LARGE SCALE GENOMIC DNA]</scope>
    <source>
        <strain evidence="1 2">KG-21</strain>
    </source>
</reference>
<sequence length="388" mass="41817">MRAWNEPVDGGIAVLGAGLSGLSLAAHLATVPARPGPVVLVDDGARDIREAGWAFWSRRPGLLDTAVSARFARVRVHAGGRSRTLGLGRYRYDVVRGADLVSVVDEITAAVDDIGRRTGRVMHVHDGARPRVGLSDGTELHPEWVFDGRGPGSGDPGDETSPDAWLDFRGWRIRTEAPLFDPDVPTLFDFRTDQGRAASFVYVLPTDDRRALVEHTSFAHPAAGPVGAAVHDGALREYLAAVLGADEGTYVVEADESARLPLASQPPARRRGNIVRIGAAGGMLKGSSGYAYQRIQRDSEALAGSLARHGHPFDVRPAPSRFARYDQGLLRAVVERPAVLERAFAGLFDRSSAEPILRFLDEESSWRDEAALFASLPAAPLLRAMTGR</sequence>
<dbReference type="AlphaFoldDB" id="A0A0M9WME5"/>
<gene>
    <name evidence="1" type="ORF">Z051_20135</name>
</gene>
<dbReference type="Proteomes" id="UP000037712">
    <property type="component" value="Unassembled WGS sequence"/>
</dbReference>
<comment type="caution">
    <text evidence="1">The sequence shown here is derived from an EMBL/GenBank/DDBJ whole genome shotgun (WGS) entry which is preliminary data.</text>
</comment>
<dbReference type="RefSeq" id="WP_054374227.1">
    <property type="nucleotide sequence ID" value="NZ_AZYO01000068.1"/>
</dbReference>
<dbReference type="EMBL" id="AZYO01000068">
    <property type="protein sequence ID" value="KOS54430.1"/>
    <property type="molecule type" value="Genomic_DNA"/>
</dbReference>
<name>A0A0M9WME5_RHORH</name>
<reference evidence="2" key="2">
    <citation type="submission" date="2015-01" db="EMBL/GenBank/DDBJ databases">
        <title>Draft genome sequence of potential hydrocarbon metabolising strain of Rhodococcus rhodochrous.</title>
        <authorList>
            <person name="Aggarwal R.K."/>
            <person name="Dawar C."/>
        </authorList>
    </citation>
    <scope>NUCLEOTIDE SEQUENCE [LARGE SCALE GENOMIC DNA]</scope>
    <source>
        <strain evidence="2">KG-21</strain>
    </source>
</reference>
<dbReference type="InterPro" id="IPR036188">
    <property type="entry name" value="FAD/NAD-bd_sf"/>
</dbReference>
<protein>
    <submittedName>
        <fullName evidence="1">Lycopene beta cyclase</fullName>
    </submittedName>
</protein>
<dbReference type="PATRIC" id="fig|1441923.3.peg.4403"/>
<accession>A0A0M9WME5</accession>
<proteinExistence type="predicted"/>
<evidence type="ECO:0000313" key="1">
    <source>
        <dbReference type="EMBL" id="KOS54430.1"/>
    </source>
</evidence>
<evidence type="ECO:0000313" key="2">
    <source>
        <dbReference type="Proteomes" id="UP000037712"/>
    </source>
</evidence>
<dbReference type="Pfam" id="PF05834">
    <property type="entry name" value="Lycopene_cycl"/>
    <property type="match status" value="1"/>
</dbReference>
<organism evidence="1 2">
    <name type="scientific">Rhodococcus rhodochrous KG-21</name>
    <dbReference type="NCBI Taxonomy" id="1441923"/>
    <lineage>
        <taxon>Bacteria</taxon>
        <taxon>Bacillati</taxon>
        <taxon>Actinomycetota</taxon>
        <taxon>Actinomycetes</taxon>
        <taxon>Mycobacteriales</taxon>
        <taxon>Nocardiaceae</taxon>
        <taxon>Rhodococcus</taxon>
    </lineage>
</organism>